<evidence type="ECO:0000313" key="1">
    <source>
        <dbReference type="EMBL" id="AXB43260.1"/>
    </source>
</evidence>
<sequence>MEREIYGPDTLVKQDDVVAKNMREFFWLLHDFRRGKNEPDAEYLAEVACRYAHLLWHQDNEHVVGGEKLERSRFSVFLSSGGGGSEFSRITKRTALISDTLLLTHEDTADFHVVGTQNLDPANEKAAKAKEDIHRIRRKRFPTRADGYRLNRARRYLDRNSRRESFGIHCPDLPALGEWLLDAEPLLKAGLAWYLPRYATAAEEVVHGQALGRMTSPQRVGAVDYLVKDGRAIAATTEEPVKSRLVRPILAIDLPFVDGIELREFSKITVEEFSAYSAFRDFMRQRFLDMDEAVDDVRSETELAKLGLQIKDEVRAIRSEMDKVKRKKSLAMSGAAVGTVGAVLVAVYGPALQAAVATLGATGGLWGIIHAKAENTTRDLRDSKWYYVWALMKKNPNHII</sequence>
<reference evidence="1 2" key="1">
    <citation type="submission" date="2016-04" db="EMBL/GenBank/DDBJ databases">
        <title>Complete genome sequence and analysis of deep-sea sediment isolate, Amycolatopsis sp. WP1.</title>
        <authorList>
            <person name="Wang H."/>
            <person name="Chen S."/>
            <person name="Wu Q."/>
        </authorList>
    </citation>
    <scope>NUCLEOTIDE SEQUENCE [LARGE SCALE GENOMIC DNA]</scope>
    <source>
        <strain evidence="1 2">WP1</strain>
    </source>
</reference>
<proteinExistence type="predicted"/>
<dbReference type="EMBL" id="CP015163">
    <property type="protein sequence ID" value="AXB43260.1"/>
    <property type="molecule type" value="Genomic_DNA"/>
</dbReference>
<evidence type="ECO:0000313" key="2">
    <source>
        <dbReference type="Proteomes" id="UP000250434"/>
    </source>
</evidence>
<organism evidence="1 2">
    <name type="scientific">Amycolatopsis albispora</name>
    <dbReference type="NCBI Taxonomy" id="1804986"/>
    <lineage>
        <taxon>Bacteria</taxon>
        <taxon>Bacillati</taxon>
        <taxon>Actinomycetota</taxon>
        <taxon>Actinomycetes</taxon>
        <taxon>Pseudonocardiales</taxon>
        <taxon>Pseudonocardiaceae</taxon>
        <taxon>Amycolatopsis</taxon>
    </lineage>
</organism>
<name>A0A344L5D6_9PSEU</name>
<dbReference type="Proteomes" id="UP000250434">
    <property type="component" value="Chromosome"/>
</dbReference>
<keyword evidence="2" id="KW-1185">Reference proteome</keyword>
<gene>
    <name evidence="1" type="ORF">A4R43_12440</name>
</gene>
<dbReference type="KEGG" id="aab:A4R43_12440"/>
<dbReference type="OrthoDB" id="3535137at2"/>
<dbReference type="AlphaFoldDB" id="A0A344L5D6"/>
<protein>
    <submittedName>
        <fullName evidence="1">Uncharacterized protein</fullName>
    </submittedName>
</protein>
<accession>A0A344L5D6</accession>